<keyword evidence="8" id="KW-1185">Reference proteome</keyword>
<keyword evidence="4" id="KW-0472">Membrane</keyword>
<evidence type="ECO:0000259" key="6">
    <source>
        <dbReference type="PROSITE" id="PS50268"/>
    </source>
</evidence>
<dbReference type="InterPro" id="IPR039808">
    <property type="entry name" value="Cadherin"/>
</dbReference>
<dbReference type="InterPro" id="IPR015919">
    <property type="entry name" value="Cadherin-like_sf"/>
</dbReference>
<evidence type="ECO:0000313" key="8">
    <source>
        <dbReference type="Proteomes" id="UP001469553"/>
    </source>
</evidence>
<dbReference type="PANTHER" id="PTHR24027">
    <property type="entry name" value="CADHERIN-23"/>
    <property type="match status" value="1"/>
</dbReference>
<comment type="caution">
    <text evidence="7">The sequence shown here is derived from an EMBL/GenBank/DDBJ whole genome shotgun (WGS) entry which is preliminary data.</text>
</comment>
<accession>A0ABV0Y7V2</accession>
<dbReference type="InterPro" id="IPR002126">
    <property type="entry name" value="Cadherin-like_dom"/>
</dbReference>
<proteinExistence type="predicted"/>
<dbReference type="Proteomes" id="UP001469553">
    <property type="component" value="Unassembled WGS sequence"/>
</dbReference>
<dbReference type="EMBL" id="JAHRIP010023851">
    <property type="protein sequence ID" value="MEQ2289606.1"/>
    <property type="molecule type" value="Genomic_DNA"/>
</dbReference>
<dbReference type="Gene3D" id="2.60.40.60">
    <property type="entry name" value="Cadherins"/>
    <property type="match status" value="3"/>
</dbReference>
<feature type="non-terminal residue" evidence="7">
    <location>
        <position position="314"/>
    </location>
</feature>
<evidence type="ECO:0000313" key="7">
    <source>
        <dbReference type="EMBL" id="MEQ2289606.1"/>
    </source>
</evidence>
<evidence type="ECO:0000256" key="2">
    <source>
        <dbReference type="ARBA" id="ARBA00022737"/>
    </source>
</evidence>
<dbReference type="CDD" id="cd11304">
    <property type="entry name" value="Cadherin_repeat"/>
    <property type="match status" value="2"/>
</dbReference>
<feature type="domain" description="Cadherin" evidence="6">
    <location>
        <begin position="157"/>
        <end position="264"/>
    </location>
</feature>
<dbReference type="Pfam" id="PF00028">
    <property type="entry name" value="Cadherin"/>
    <property type="match status" value="2"/>
</dbReference>
<feature type="domain" description="Cadherin" evidence="6">
    <location>
        <begin position="33"/>
        <end position="157"/>
    </location>
</feature>
<name>A0ABV0Y7V2_9TELE</name>
<dbReference type="PRINTS" id="PR00205">
    <property type="entry name" value="CADHERIN"/>
</dbReference>
<reference evidence="7 8" key="1">
    <citation type="submission" date="2021-06" db="EMBL/GenBank/DDBJ databases">
        <authorList>
            <person name="Palmer J.M."/>
        </authorList>
    </citation>
    <scope>NUCLEOTIDE SEQUENCE [LARGE SCALE GENOMIC DNA]</scope>
    <source>
        <strain evidence="7 8">AS_MEX2019</strain>
        <tissue evidence="7">Muscle</tissue>
    </source>
</reference>
<evidence type="ECO:0000256" key="1">
    <source>
        <dbReference type="ARBA" id="ARBA00004370"/>
    </source>
</evidence>
<evidence type="ECO:0000256" key="5">
    <source>
        <dbReference type="PROSITE-ProRule" id="PRU00043"/>
    </source>
</evidence>
<gene>
    <name evidence="7" type="ORF">AMECASPLE_034877</name>
</gene>
<keyword evidence="3 5" id="KW-0106">Calcium</keyword>
<sequence>MDSFLLKLRDDSQTDKGEASVKEGLENVPFFHLQVKDEDTRGTKAWKAKYEIHGDKNNNFRVITDPQTNEGVLYVDKHLDYENESLKNITITVENEIPYFTCKVTDRNTAGLWKIETDTGSNLFNGANIGSGTGGGGTLSRHQMTVAVEDVNEPPVFDPLKPVSVPENVAVGHYLGTCAARDPDVTSTNIIRYIKGQDPANLVTVDHKTGKITTSGVLDRESPLGKDGLYAVTIHAVDNGNPPMTGTATLSIYIINENDNAPSLIVSTFDICQSDKPSWVNVTAVDLDGEPYSGPFIFKLLGDVKNKWRVDPEQ</sequence>
<evidence type="ECO:0000256" key="3">
    <source>
        <dbReference type="ARBA" id="ARBA00022837"/>
    </source>
</evidence>
<dbReference type="PANTHER" id="PTHR24027:SF433">
    <property type="entry name" value="CADHERIN 27-RELATED"/>
    <property type="match status" value="1"/>
</dbReference>
<dbReference type="SUPFAM" id="SSF49313">
    <property type="entry name" value="Cadherin-like"/>
    <property type="match status" value="2"/>
</dbReference>
<evidence type="ECO:0000256" key="4">
    <source>
        <dbReference type="ARBA" id="ARBA00023136"/>
    </source>
</evidence>
<comment type="subcellular location">
    <subcellularLocation>
        <location evidence="1">Membrane</location>
    </subcellularLocation>
</comment>
<keyword evidence="2" id="KW-0677">Repeat</keyword>
<protein>
    <recommendedName>
        <fullName evidence="6">Cadherin domain-containing protein</fullName>
    </recommendedName>
</protein>
<organism evidence="7 8">
    <name type="scientific">Ameca splendens</name>
    <dbReference type="NCBI Taxonomy" id="208324"/>
    <lineage>
        <taxon>Eukaryota</taxon>
        <taxon>Metazoa</taxon>
        <taxon>Chordata</taxon>
        <taxon>Craniata</taxon>
        <taxon>Vertebrata</taxon>
        <taxon>Euteleostomi</taxon>
        <taxon>Actinopterygii</taxon>
        <taxon>Neopterygii</taxon>
        <taxon>Teleostei</taxon>
        <taxon>Neoteleostei</taxon>
        <taxon>Acanthomorphata</taxon>
        <taxon>Ovalentaria</taxon>
        <taxon>Atherinomorphae</taxon>
        <taxon>Cyprinodontiformes</taxon>
        <taxon>Goodeidae</taxon>
        <taxon>Ameca</taxon>
    </lineage>
</organism>
<dbReference type="SMART" id="SM00112">
    <property type="entry name" value="CA"/>
    <property type="match status" value="2"/>
</dbReference>
<dbReference type="PROSITE" id="PS50268">
    <property type="entry name" value="CADHERIN_2"/>
    <property type="match status" value="2"/>
</dbReference>